<evidence type="ECO:0000256" key="5">
    <source>
        <dbReference type="ARBA" id="ARBA00023239"/>
    </source>
</evidence>
<name>A0A5C5XLS7_9PLAN</name>
<reference evidence="9 10" key="1">
    <citation type="submission" date="2019-02" db="EMBL/GenBank/DDBJ databases">
        <title>Deep-cultivation of Planctomycetes and their phenomic and genomic characterization uncovers novel biology.</title>
        <authorList>
            <person name="Wiegand S."/>
            <person name="Jogler M."/>
            <person name="Boedeker C."/>
            <person name="Pinto D."/>
            <person name="Vollmers J."/>
            <person name="Rivas-Marin E."/>
            <person name="Kohn T."/>
            <person name="Peeters S.H."/>
            <person name="Heuer A."/>
            <person name="Rast P."/>
            <person name="Oberbeckmann S."/>
            <person name="Bunk B."/>
            <person name="Jeske O."/>
            <person name="Meyerdierks A."/>
            <person name="Storesund J.E."/>
            <person name="Kallscheuer N."/>
            <person name="Luecker S."/>
            <person name="Lage O.M."/>
            <person name="Pohl T."/>
            <person name="Merkel B.J."/>
            <person name="Hornburger P."/>
            <person name="Mueller R.-W."/>
            <person name="Bruemmer F."/>
            <person name="Labrenz M."/>
            <person name="Spormann A.M."/>
            <person name="Op Den Camp H."/>
            <person name="Overmann J."/>
            <person name="Amann R."/>
            <person name="Jetten M.S.M."/>
            <person name="Mascher T."/>
            <person name="Medema M.H."/>
            <person name="Devos D.P."/>
            <person name="Kaster A.-K."/>
            <person name="Ovreas L."/>
            <person name="Rohde M."/>
            <person name="Galperin M.Y."/>
            <person name="Jogler C."/>
        </authorList>
    </citation>
    <scope>NUCLEOTIDE SEQUENCE [LARGE SCALE GENOMIC DNA]</scope>
    <source>
        <strain evidence="9 10">Pan54</strain>
    </source>
</reference>
<comment type="similarity">
    <text evidence="2 7">Belongs to the OMP decarboxylase family. Type 2 subfamily.</text>
</comment>
<feature type="active site" description="Proton donor" evidence="7">
    <location>
        <position position="108"/>
    </location>
</feature>
<evidence type="ECO:0000256" key="3">
    <source>
        <dbReference type="ARBA" id="ARBA00022793"/>
    </source>
</evidence>
<dbReference type="GO" id="GO:0006207">
    <property type="term" value="P:'de novo' pyrimidine nucleobase biosynthetic process"/>
    <property type="evidence" value="ECO:0007669"/>
    <property type="project" value="InterPro"/>
</dbReference>
<dbReference type="SUPFAM" id="SSF51366">
    <property type="entry name" value="Ribulose-phoshate binding barrel"/>
    <property type="match status" value="1"/>
</dbReference>
<dbReference type="UniPathway" id="UPA00070">
    <property type="reaction ID" value="UER00120"/>
</dbReference>
<dbReference type="PANTHER" id="PTHR43375:SF1">
    <property type="entry name" value="OROTIDINE 5'-PHOSPHATE DECARBOXYLASE"/>
    <property type="match status" value="1"/>
</dbReference>
<proteinExistence type="inferred from homology"/>
<dbReference type="InterPro" id="IPR001754">
    <property type="entry name" value="OMPdeCOase_dom"/>
</dbReference>
<evidence type="ECO:0000256" key="4">
    <source>
        <dbReference type="ARBA" id="ARBA00022975"/>
    </source>
</evidence>
<dbReference type="NCBIfam" id="TIGR02127">
    <property type="entry name" value="pyrF_sub2"/>
    <property type="match status" value="1"/>
</dbReference>
<dbReference type="GO" id="GO:0004590">
    <property type="term" value="F:orotidine-5'-phosphate decarboxylase activity"/>
    <property type="evidence" value="ECO:0007669"/>
    <property type="project" value="UniProtKB-UniRule"/>
</dbReference>
<dbReference type="InterPro" id="IPR011060">
    <property type="entry name" value="RibuloseP-bd_barrel"/>
</dbReference>
<sequence>MAGFADRLHQAISSIGTPALVGLDPRFDQLPAEIVKRAEANSSDPLDIQAAAFEEFCKRIIDVVAPLVPAVKPQSAFFEQIGPAGVLALQRVNQHARRAGLIVICDAKRGDIGSTAEAYAEAYLAGEDPNAAPFAADALTVNPYLGRDTLMPFIQKSKERGAGIYVLVRTSNPEAGSFQDHQQDQQRLYEKVAATIEEQAAEDAAANSSEYGCVGAVVGATYPQELTELRQKMPHVPLLIPGYGAQGGGAGDVAAAFTASGFGALINSSRGINFAYLREPYKTQFPQSQWEQAIEQATLDMIEDIASQTPAGALRS</sequence>
<dbReference type="OrthoDB" id="9808470at2"/>
<keyword evidence="3 7" id="KW-0210">Decarboxylase</keyword>
<keyword evidence="5 7" id="KW-0456">Lyase</keyword>
<accession>A0A5C5XLS7</accession>
<evidence type="ECO:0000313" key="10">
    <source>
        <dbReference type="Proteomes" id="UP000316095"/>
    </source>
</evidence>
<comment type="caution">
    <text evidence="9">The sequence shown here is derived from an EMBL/GenBank/DDBJ whole genome shotgun (WGS) entry which is preliminary data.</text>
</comment>
<dbReference type="Proteomes" id="UP000316095">
    <property type="component" value="Unassembled WGS sequence"/>
</dbReference>
<dbReference type="CDD" id="cd04725">
    <property type="entry name" value="OMP_decarboxylase_like"/>
    <property type="match status" value="1"/>
</dbReference>
<evidence type="ECO:0000256" key="2">
    <source>
        <dbReference type="ARBA" id="ARBA00008847"/>
    </source>
</evidence>
<dbReference type="SMART" id="SM00934">
    <property type="entry name" value="OMPdecase"/>
    <property type="match status" value="1"/>
</dbReference>
<evidence type="ECO:0000256" key="6">
    <source>
        <dbReference type="ARBA" id="ARBA00049157"/>
    </source>
</evidence>
<dbReference type="Pfam" id="PF00215">
    <property type="entry name" value="OMPdecase"/>
    <property type="match status" value="1"/>
</dbReference>
<dbReference type="Gene3D" id="3.20.20.70">
    <property type="entry name" value="Aldolase class I"/>
    <property type="match status" value="1"/>
</dbReference>
<dbReference type="HAMAP" id="MF_01215">
    <property type="entry name" value="OMPdecase_type2"/>
    <property type="match status" value="1"/>
</dbReference>
<keyword evidence="10" id="KW-1185">Reference proteome</keyword>
<evidence type="ECO:0000256" key="1">
    <source>
        <dbReference type="ARBA" id="ARBA00004861"/>
    </source>
</evidence>
<protein>
    <recommendedName>
        <fullName evidence="7">Orotidine 5'-phosphate decarboxylase</fullName>
        <ecNumber evidence="7">4.1.1.23</ecNumber>
    </recommendedName>
    <alternativeName>
        <fullName evidence="7">OMP decarboxylase</fullName>
        <shortName evidence="7">OMPDCase</shortName>
        <shortName evidence="7">OMPdecase</shortName>
    </alternativeName>
</protein>
<dbReference type="PROSITE" id="PS00156">
    <property type="entry name" value="OMPDECASE"/>
    <property type="match status" value="1"/>
</dbReference>
<dbReference type="EMBL" id="SJPG01000001">
    <property type="protein sequence ID" value="TWT63648.1"/>
    <property type="molecule type" value="Genomic_DNA"/>
</dbReference>
<organism evidence="9 10">
    <name type="scientific">Rubinisphaera italica</name>
    <dbReference type="NCBI Taxonomy" id="2527969"/>
    <lineage>
        <taxon>Bacteria</taxon>
        <taxon>Pseudomonadati</taxon>
        <taxon>Planctomycetota</taxon>
        <taxon>Planctomycetia</taxon>
        <taxon>Planctomycetales</taxon>
        <taxon>Planctomycetaceae</taxon>
        <taxon>Rubinisphaera</taxon>
    </lineage>
</organism>
<dbReference type="EC" id="4.1.1.23" evidence="7"/>
<dbReference type="GO" id="GO:0044205">
    <property type="term" value="P:'de novo' UMP biosynthetic process"/>
    <property type="evidence" value="ECO:0007669"/>
    <property type="project" value="UniProtKB-UniRule"/>
</dbReference>
<dbReference type="InterPro" id="IPR018089">
    <property type="entry name" value="OMPdecase_AS"/>
</dbReference>
<dbReference type="AlphaFoldDB" id="A0A5C5XLS7"/>
<dbReference type="InterPro" id="IPR013785">
    <property type="entry name" value="Aldolase_TIM"/>
</dbReference>
<keyword evidence="4 7" id="KW-0665">Pyrimidine biosynthesis</keyword>
<evidence type="ECO:0000313" key="9">
    <source>
        <dbReference type="EMBL" id="TWT63648.1"/>
    </source>
</evidence>
<gene>
    <name evidence="7" type="primary">pyrF</name>
    <name evidence="9" type="ORF">Pan54_44030</name>
</gene>
<evidence type="ECO:0000259" key="8">
    <source>
        <dbReference type="SMART" id="SM00934"/>
    </source>
</evidence>
<dbReference type="PANTHER" id="PTHR43375">
    <property type="entry name" value="OROTIDINE 5'-PHOSPHATE DECARBOXYLASE"/>
    <property type="match status" value="1"/>
</dbReference>
<evidence type="ECO:0000256" key="7">
    <source>
        <dbReference type="HAMAP-Rule" id="MF_01215"/>
    </source>
</evidence>
<feature type="domain" description="Orotidine 5'-phosphate decarboxylase" evidence="8">
    <location>
        <begin position="18"/>
        <end position="285"/>
    </location>
</feature>
<dbReference type="RefSeq" id="WP_146505398.1">
    <property type="nucleotide sequence ID" value="NZ_SJPG01000001.1"/>
</dbReference>
<comment type="catalytic activity">
    <reaction evidence="6 7">
        <text>orotidine 5'-phosphate + H(+) = UMP + CO2</text>
        <dbReference type="Rhea" id="RHEA:11596"/>
        <dbReference type="ChEBI" id="CHEBI:15378"/>
        <dbReference type="ChEBI" id="CHEBI:16526"/>
        <dbReference type="ChEBI" id="CHEBI:57538"/>
        <dbReference type="ChEBI" id="CHEBI:57865"/>
        <dbReference type="EC" id="4.1.1.23"/>
    </reaction>
</comment>
<dbReference type="InterPro" id="IPR011995">
    <property type="entry name" value="OMPdecase_type-2"/>
</dbReference>
<comment type="pathway">
    <text evidence="1 7">Pyrimidine metabolism; UMP biosynthesis via de novo pathway; UMP from orotate: step 2/2.</text>
</comment>